<gene>
    <name evidence="4" type="ORF">SAMN04487964_11250</name>
</gene>
<dbReference type="SMART" id="SM01012">
    <property type="entry name" value="ANTAR"/>
    <property type="match status" value="1"/>
</dbReference>
<keyword evidence="5" id="KW-1185">Reference proteome</keyword>
<comment type="caution">
    <text evidence="4">The sequence shown here is derived from an EMBL/GenBank/DDBJ whole genome shotgun (WGS) entry which is preliminary data.</text>
</comment>
<evidence type="ECO:0000256" key="1">
    <source>
        <dbReference type="SAM" id="Coils"/>
    </source>
</evidence>
<proteinExistence type="predicted"/>
<dbReference type="PROSITE" id="PS50906">
    <property type="entry name" value="NIT"/>
    <property type="match status" value="1"/>
</dbReference>
<evidence type="ECO:0000313" key="4">
    <source>
        <dbReference type="EMBL" id="SMR76681.1"/>
    </source>
</evidence>
<evidence type="ECO:0000259" key="3">
    <source>
        <dbReference type="PROSITE" id="PS50921"/>
    </source>
</evidence>
<feature type="coiled-coil region" evidence="1">
    <location>
        <begin position="342"/>
        <end position="369"/>
    </location>
</feature>
<evidence type="ECO:0000259" key="2">
    <source>
        <dbReference type="PROSITE" id="PS50906"/>
    </source>
</evidence>
<dbReference type="Proteomes" id="UP001159257">
    <property type="component" value="Unassembled WGS sequence"/>
</dbReference>
<dbReference type="RefSeq" id="WP_239040111.1">
    <property type="nucleotide sequence ID" value="NZ_BAAAEY010000008.1"/>
</dbReference>
<feature type="domain" description="ANTAR" evidence="3">
    <location>
        <begin position="352"/>
        <end position="413"/>
    </location>
</feature>
<dbReference type="PROSITE" id="PS50921">
    <property type="entry name" value="ANTAR"/>
    <property type="match status" value="1"/>
</dbReference>
<dbReference type="Pfam" id="PF03861">
    <property type="entry name" value="ANTAR"/>
    <property type="match status" value="1"/>
</dbReference>
<dbReference type="Pfam" id="PF08376">
    <property type="entry name" value="NIT"/>
    <property type="match status" value="1"/>
</dbReference>
<dbReference type="SUPFAM" id="SSF52172">
    <property type="entry name" value="CheY-like"/>
    <property type="match status" value="1"/>
</dbReference>
<protein>
    <submittedName>
        <fullName evidence="4">ANTAR domain-containing protein</fullName>
    </submittedName>
</protein>
<dbReference type="InterPro" id="IPR036388">
    <property type="entry name" value="WH-like_DNA-bd_sf"/>
</dbReference>
<sequence length="421" mass="46996">MPTHASLIEHFLLAARSSEMRTLDQLAHGCQLVAAVCELVHELQRERGISNIYLASGGARFGSEREEQRTRSDTAERHFYEYLRQMQEGEPSLWGSARLYHRTARVLLQLDDLAELRRGIRTCLLDTAEATQAWSDLIAGLLAIVFEAADIATDAEISRALVALFHFLQAKEHTGQERAWGSVGFASGSFTPELKARLLHLRESQQRCLDVFIRFTGEQERVNWAGIETSEETAELARLRRMVDGFDPASPIPADVSEIWFAVATSRIDHMRRLEQQLSAALMAMAQARLQQARLALQDNRSRLQEASEPESGPVSPLSLLLESTNDESSTMPVSGSVRALYDLLQEQAEHLQEMSDQLEEARSALTERKLIERAKGLLMQYQGLSEADAFAALRRSAMEGHCRLADVASRVIGAAEKLKG</sequence>
<dbReference type="InterPro" id="IPR011006">
    <property type="entry name" value="CheY-like_superfamily"/>
</dbReference>
<dbReference type="InterPro" id="IPR010910">
    <property type="entry name" value="Nitrate/nitrite_sensing_bac"/>
</dbReference>
<organism evidence="4 5">
    <name type="scientific">Marinobacterium sediminicola</name>
    <dbReference type="NCBI Taxonomy" id="518898"/>
    <lineage>
        <taxon>Bacteria</taxon>
        <taxon>Pseudomonadati</taxon>
        <taxon>Pseudomonadota</taxon>
        <taxon>Gammaproteobacteria</taxon>
        <taxon>Oceanospirillales</taxon>
        <taxon>Oceanospirillaceae</taxon>
        <taxon>Marinobacterium</taxon>
    </lineage>
</organism>
<accession>A0ABY1S253</accession>
<dbReference type="InterPro" id="IPR013587">
    <property type="entry name" value="Nitrate/nitrite_sensing"/>
</dbReference>
<keyword evidence="1" id="KW-0175">Coiled coil</keyword>
<evidence type="ECO:0000313" key="5">
    <source>
        <dbReference type="Proteomes" id="UP001159257"/>
    </source>
</evidence>
<feature type="coiled-coil region" evidence="1">
    <location>
        <begin position="271"/>
        <end position="307"/>
    </location>
</feature>
<dbReference type="EMBL" id="FXWV01000012">
    <property type="protein sequence ID" value="SMR76681.1"/>
    <property type="molecule type" value="Genomic_DNA"/>
</dbReference>
<dbReference type="Gene3D" id="1.10.10.10">
    <property type="entry name" value="Winged helix-like DNA-binding domain superfamily/Winged helix DNA-binding domain"/>
    <property type="match status" value="1"/>
</dbReference>
<dbReference type="InterPro" id="IPR005561">
    <property type="entry name" value="ANTAR"/>
</dbReference>
<name>A0ABY1S253_9GAMM</name>
<feature type="domain" description="NIT" evidence="2">
    <location>
        <begin position="34"/>
        <end position="289"/>
    </location>
</feature>
<reference evidence="4 5" key="1">
    <citation type="submission" date="2017-05" db="EMBL/GenBank/DDBJ databases">
        <authorList>
            <person name="Varghese N."/>
            <person name="Submissions S."/>
        </authorList>
    </citation>
    <scope>NUCLEOTIDE SEQUENCE [LARGE SCALE GENOMIC DNA]</scope>
    <source>
        <strain evidence="4 5">CGMCC 1.7287</strain>
    </source>
</reference>